<dbReference type="Proteomes" id="UP000586976">
    <property type="component" value="Unassembled WGS sequence"/>
</dbReference>
<dbReference type="RefSeq" id="WP_181868074.1">
    <property type="nucleotide sequence ID" value="NZ_JACEQY010000071.1"/>
</dbReference>
<name>A0A7W2D8Q7_9ACTN</name>
<dbReference type="Pfam" id="PF04607">
    <property type="entry name" value="RelA_SpoT"/>
    <property type="match status" value="1"/>
</dbReference>
<dbReference type="InterPro" id="IPR043519">
    <property type="entry name" value="NT_sf"/>
</dbReference>
<feature type="domain" description="RelA/SpoT" evidence="1">
    <location>
        <begin position="43"/>
        <end position="162"/>
    </location>
</feature>
<evidence type="ECO:0000313" key="2">
    <source>
        <dbReference type="EMBL" id="MBA4866708.1"/>
    </source>
</evidence>
<dbReference type="EMBL" id="JACEQY010000071">
    <property type="protein sequence ID" value="MBA4866708.1"/>
    <property type="molecule type" value="Genomic_DNA"/>
</dbReference>
<dbReference type="GO" id="GO:0015969">
    <property type="term" value="P:guanosine tetraphosphate metabolic process"/>
    <property type="evidence" value="ECO:0007669"/>
    <property type="project" value="InterPro"/>
</dbReference>
<dbReference type="SUPFAM" id="SSF81301">
    <property type="entry name" value="Nucleotidyltransferase"/>
    <property type="match status" value="1"/>
</dbReference>
<organism evidence="2 3">
    <name type="scientific">Streptomyces himalayensis subsp. aureolus</name>
    <dbReference type="NCBI Taxonomy" id="2758039"/>
    <lineage>
        <taxon>Bacteria</taxon>
        <taxon>Bacillati</taxon>
        <taxon>Actinomycetota</taxon>
        <taxon>Actinomycetes</taxon>
        <taxon>Kitasatosporales</taxon>
        <taxon>Streptomycetaceae</taxon>
        <taxon>Streptomyces</taxon>
        <taxon>Streptomyces himalayensis</taxon>
    </lineage>
</organism>
<accession>A0A7W2D8Q7</accession>
<keyword evidence="3" id="KW-1185">Reference proteome</keyword>
<evidence type="ECO:0000313" key="3">
    <source>
        <dbReference type="Proteomes" id="UP000586976"/>
    </source>
</evidence>
<sequence>MPVPQSVSNAYSQVEPLLKAVSEYVEQTLRTYCDRSGYLFFDRIKKVESLSEKLEGGRIAKWSDIDDLYACTIVIPTTLHEPGVIRKLDACFARVSMRSRGTAKKAPEVFRFDTTRYYARLSTGAAAERAPGIESITFEVQIATAFEYAWSTVTHDLVYKGDRVDWKKQRLAAQLKAAVEQIEMIIGAFDQVSGAVPESEWPEVAAKDSIVERFQELIADGVIASNLTPVSWRRFADNVFALVASYTPNNYARPSAIDALLAEFATAWRQPSAPPCPESGSLFQMVLGHVSKSNTVGSLDKYTVVNSVEMRDFYNLQNVSREFKFDGEQQNPDTEDKPS</sequence>
<dbReference type="AlphaFoldDB" id="A0A7W2D8Q7"/>
<gene>
    <name evidence="2" type="ORF">H1V43_36510</name>
</gene>
<evidence type="ECO:0000259" key="1">
    <source>
        <dbReference type="Pfam" id="PF04607"/>
    </source>
</evidence>
<dbReference type="InterPro" id="IPR007685">
    <property type="entry name" value="RelA_SpoT"/>
</dbReference>
<dbReference type="Gene3D" id="3.30.460.10">
    <property type="entry name" value="Beta Polymerase, domain 2"/>
    <property type="match status" value="1"/>
</dbReference>
<protein>
    <recommendedName>
        <fullName evidence="1">RelA/SpoT domain-containing protein</fullName>
    </recommendedName>
</protein>
<reference evidence="2 3" key="1">
    <citation type="submission" date="2020-07" db="EMBL/GenBank/DDBJ databases">
        <title>Streptomyces isolated from Indian soil.</title>
        <authorList>
            <person name="Mandal S."/>
            <person name="Maiti P.K."/>
        </authorList>
    </citation>
    <scope>NUCLEOTIDE SEQUENCE [LARGE SCALE GENOMIC DNA]</scope>
    <source>
        <strain evidence="2 3">PSKA54</strain>
    </source>
</reference>
<proteinExistence type="predicted"/>
<comment type="caution">
    <text evidence="2">The sequence shown here is derived from an EMBL/GenBank/DDBJ whole genome shotgun (WGS) entry which is preliminary data.</text>
</comment>